<name>A0ABR3FQI0_9AGAR</name>
<keyword evidence="1" id="KW-0472">Membrane</keyword>
<evidence type="ECO:0000256" key="1">
    <source>
        <dbReference type="SAM" id="Phobius"/>
    </source>
</evidence>
<dbReference type="Pfam" id="PF00106">
    <property type="entry name" value="adh_short"/>
    <property type="match status" value="1"/>
</dbReference>
<dbReference type="InterPro" id="IPR036291">
    <property type="entry name" value="NAD(P)-bd_dom_sf"/>
</dbReference>
<dbReference type="PANTHER" id="PTHR43550:SF3">
    <property type="entry name" value="3-KETODIHYDROSPHINGOSINE REDUCTASE"/>
    <property type="match status" value="1"/>
</dbReference>
<dbReference type="EMBL" id="JBAHYK010000142">
    <property type="protein sequence ID" value="KAL0577687.1"/>
    <property type="molecule type" value="Genomic_DNA"/>
</dbReference>
<evidence type="ECO:0000313" key="3">
    <source>
        <dbReference type="Proteomes" id="UP001465976"/>
    </source>
</evidence>
<dbReference type="InterPro" id="IPR002347">
    <property type="entry name" value="SDR_fam"/>
</dbReference>
<dbReference type="Gene3D" id="3.40.50.720">
    <property type="entry name" value="NAD(P)-binding Rossmann-like Domain"/>
    <property type="match status" value="1"/>
</dbReference>
<dbReference type="PANTHER" id="PTHR43550">
    <property type="entry name" value="3-KETODIHYDROSPHINGOSINE REDUCTASE"/>
    <property type="match status" value="1"/>
</dbReference>
<keyword evidence="3" id="KW-1185">Reference proteome</keyword>
<keyword evidence="1" id="KW-1133">Transmembrane helix</keyword>
<protein>
    <submittedName>
        <fullName evidence="2">3-dehydrosphinganine reductase</fullName>
    </submittedName>
</protein>
<dbReference type="Proteomes" id="UP001465976">
    <property type="component" value="Unassembled WGS sequence"/>
</dbReference>
<gene>
    <name evidence="2" type="primary">TSC10_1</name>
    <name evidence="2" type="ORF">V5O48_004291</name>
</gene>
<feature type="transmembrane region" description="Helical" evidence="1">
    <location>
        <begin position="135"/>
        <end position="153"/>
    </location>
</feature>
<dbReference type="SUPFAM" id="SSF51735">
    <property type="entry name" value="NAD(P)-binding Rossmann-fold domains"/>
    <property type="match status" value="1"/>
</dbReference>
<comment type="caution">
    <text evidence="2">The sequence shown here is derived from an EMBL/GenBank/DDBJ whole genome shotgun (WGS) entry which is preliminary data.</text>
</comment>
<sequence length="297" mass="32992">MVQKGAHVSIVARNKERLDQALVTLEVIMPLPSPPATNVRSQENRLNPNQKLNAYSFALDTAAESSKALNAACEAHDGHAPDAVFACAGSSKPKFFLEMSEDELANGMVNAYWVQAWTAWAAAKMMVRQQRKGKILLVSSTLGFMAFLGYSSYAPGKHALRALGDTLQSELMLYDIDVHTFFPPTMVTDGYMEEMKTKPAITHEIEGTDPGMSTEHAALVVFRGIQKGQLHIAGDLITNLFRSCSRGAAPRNNFLLDTLYDIATWIAVPVWRMMVDKQVKNHRDEHLEYLRANGFFD</sequence>
<organism evidence="2 3">
    <name type="scientific">Marasmius crinis-equi</name>
    <dbReference type="NCBI Taxonomy" id="585013"/>
    <lineage>
        <taxon>Eukaryota</taxon>
        <taxon>Fungi</taxon>
        <taxon>Dikarya</taxon>
        <taxon>Basidiomycota</taxon>
        <taxon>Agaricomycotina</taxon>
        <taxon>Agaricomycetes</taxon>
        <taxon>Agaricomycetidae</taxon>
        <taxon>Agaricales</taxon>
        <taxon>Marasmiineae</taxon>
        <taxon>Marasmiaceae</taxon>
        <taxon>Marasmius</taxon>
    </lineage>
</organism>
<evidence type="ECO:0000313" key="2">
    <source>
        <dbReference type="EMBL" id="KAL0577687.1"/>
    </source>
</evidence>
<accession>A0ABR3FQI0</accession>
<reference evidence="2 3" key="1">
    <citation type="submission" date="2024-02" db="EMBL/GenBank/DDBJ databases">
        <title>A draft genome for the cacao thread blight pathogen Marasmius crinis-equi.</title>
        <authorList>
            <person name="Cohen S.P."/>
            <person name="Baruah I.K."/>
            <person name="Amoako-Attah I."/>
            <person name="Bukari Y."/>
            <person name="Meinhardt L.W."/>
            <person name="Bailey B.A."/>
        </authorList>
    </citation>
    <scope>NUCLEOTIDE SEQUENCE [LARGE SCALE GENOMIC DNA]</scope>
    <source>
        <strain evidence="2 3">GH-76</strain>
    </source>
</reference>
<proteinExistence type="predicted"/>
<keyword evidence="1" id="KW-0812">Transmembrane</keyword>